<dbReference type="Pfam" id="PF04118">
    <property type="entry name" value="Dopey_N"/>
    <property type="match status" value="1"/>
</dbReference>
<keyword evidence="3" id="KW-0653">Protein transport</keyword>
<dbReference type="InterPro" id="IPR040314">
    <property type="entry name" value="DOP1"/>
</dbReference>
<feature type="domain" description="DOP1-like TPR" evidence="11">
    <location>
        <begin position="1381"/>
        <end position="1755"/>
    </location>
</feature>
<organism evidence="12 13">
    <name type="scientific">Mycteria americana</name>
    <name type="common">Wood stork</name>
    <dbReference type="NCBI Taxonomy" id="33587"/>
    <lineage>
        <taxon>Eukaryota</taxon>
        <taxon>Metazoa</taxon>
        <taxon>Chordata</taxon>
        <taxon>Craniata</taxon>
        <taxon>Vertebrata</taxon>
        <taxon>Euteleostomi</taxon>
        <taxon>Archelosauria</taxon>
        <taxon>Archosauria</taxon>
        <taxon>Dinosauria</taxon>
        <taxon>Saurischia</taxon>
        <taxon>Theropoda</taxon>
        <taxon>Coelurosauria</taxon>
        <taxon>Aves</taxon>
        <taxon>Neognathae</taxon>
        <taxon>Neoaves</taxon>
        <taxon>Aequornithes</taxon>
        <taxon>Ciconiiformes</taxon>
        <taxon>Ciconiidae</taxon>
        <taxon>Mycteria</taxon>
    </lineage>
</organism>
<comment type="caution">
    <text evidence="12">The sequence shown here is derived from an EMBL/GenBank/DDBJ whole genome shotgun (WGS) entry which is preliminary data.</text>
</comment>
<feature type="compositionally biased region" description="Low complexity" evidence="7">
    <location>
        <begin position="1217"/>
        <end position="1238"/>
    </location>
</feature>
<dbReference type="Pfam" id="PF24597">
    <property type="entry name" value="TPR_DOP1_M"/>
    <property type="match status" value="1"/>
</dbReference>
<protein>
    <recommendedName>
        <fullName evidence="14">DOP1 protein</fullName>
    </recommendedName>
</protein>
<dbReference type="Pfam" id="PF24601">
    <property type="entry name" value="TPR_DOP1"/>
    <property type="match status" value="1"/>
</dbReference>
<dbReference type="Pfam" id="PF24598">
    <property type="entry name" value="DOP1_C"/>
    <property type="match status" value="1"/>
</dbReference>
<evidence type="ECO:0000256" key="1">
    <source>
        <dbReference type="ARBA" id="ARBA00004395"/>
    </source>
</evidence>
<accession>A0AAN7NZA3</accession>
<dbReference type="PRINTS" id="PR01345">
    <property type="entry name" value="CERVTRCPTASE"/>
</dbReference>
<dbReference type="GO" id="GO:0015031">
    <property type="term" value="P:protein transport"/>
    <property type="evidence" value="ECO:0007669"/>
    <property type="project" value="UniProtKB-KW"/>
</dbReference>
<dbReference type="InterPro" id="IPR007249">
    <property type="entry name" value="DOP1_N"/>
</dbReference>
<keyword evidence="5" id="KW-0472">Membrane</keyword>
<feature type="compositionally biased region" description="Basic and acidic residues" evidence="7">
    <location>
        <begin position="711"/>
        <end position="722"/>
    </location>
</feature>
<feature type="domain" description="DOP1-like C-terminal" evidence="10">
    <location>
        <begin position="2181"/>
        <end position="2672"/>
    </location>
</feature>
<evidence type="ECO:0000259" key="9">
    <source>
        <dbReference type="Pfam" id="PF24597"/>
    </source>
</evidence>
<feature type="domain" description="DOP1-like middle TPR" evidence="9">
    <location>
        <begin position="319"/>
        <end position="534"/>
    </location>
</feature>
<feature type="compositionally biased region" description="Basic and acidic residues" evidence="7">
    <location>
        <begin position="1323"/>
        <end position="1332"/>
    </location>
</feature>
<dbReference type="InterPro" id="IPR056457">
    <property type="entry name" value="DOP1_C"/>
</dbReference>
<dbReference type="InterPro" id="IPR056458">
    <property type="entry name" value="TPR_DOP1_M"/>
</dbReference>
<dbReference type="Proteomes" id="UP001333110">
    <property type="component" value="Unassembled WGS sequence"/>
</dbReference>
<feature type="compositionally biased region" description="Low complexity" evidence="7">
    <location>
        <begin position="581"/>
        <end position="590"/>
    </location>
</feature>
<dbReference type="InterPro" id="IPR056459">
    <property type="entry name" value="TPR_DOP1"/>
</dbReference>
<dbReference type="PANTHER" id="PTHR14042:SF22">
    <property type="entry name" value="PROTEIN DOPEY-1"/>
    <property type="match status" value="1"/>
</dbReference>
<evidence type="ECO:0000313" key="13">
    <source>
        <dbReference type="Proteomes" id="UP001333110"/>
    </source>
</evidence>
<evidence type="ECO:0000313" key="12">
    <source>
        <dbReference type="EMBL" id="KAK4824275.1"/>
    </source>
</evidence>
<sequence length="2733" mass="308505">MNTEELELLTDSKYRNYVAAVDKALKNFEYSSEWADLISALGKLNKVLQNNAKYQVVPKKLTIGKRLAQCLHPALPGGVHRKALETYEIIFKIIGPKRLAKDLFLYSSGLFPLLANAAMSVKPTLLSLYEIYYLPLGKTLKPGLQGLLTGILPGLEEGSEYYERTNTLLEKVALAVDQSAFYSALWGSLLTSPAVRLPGITYVLSHLNRKLSMEDQLYIIGSDIELMVEAVSTSVQDTSVLVQRSTLDLILFCFPFHMSQATRPDMIRILSAALHVVLRRDMSLNRRLYAWLLGFDNNGALVGPRSTRHSNPEEHATYYFNTFSKEMLVQAMVGILQVNGHGEESTLMQDLKPFRILISLLDKPELGPAILEDVLIEVFRTLYTQCKAELELQAEPSFNKDHTQLSSKLRENKKTAELIKTANLLFNSFEPYYMWDYIARWFEECCRRTLHARLQTGPGGGCEQSELPLTNFCLLVDFLLDIVSLETYIEIQTEHLPQLLLRMISALTSHLHTLHLSELTDSLRLCSKILSKVQPPLLSAGTDGILQLPSGHSSSIKEWENKKVPSVSLENPNDVFEDSENPPSSRSSESGFTEFVQYQADTTDDIDRALNEGHGVPGIPIIGSTSSETETASTVGSEETVVQPPSIMTQGTATRSGKTIQKTAMQCCLEYVQQFLTRFINLYIIQSNSLSQTLGAEPPVDPTREQGQTTKWDRESQVDAKAKKTNKKKTPKEYLPAFVAACQLYLECSSFPVYIAEGNHTSELHPGKPEVDYEQVQPPLWLQTLMNACKQASDFSVQGVTISLVMDLVGLTQSVALVTGENQNSVETAQPLSPNQGRVAVVIRPPLTQGNLRYMAEKTDFFKHIALTLWDQLGDGTPQHHQKSVELFYQLHNLVPSSSICEDVISQQLTHRDKAICQIVTVVLTVFSLASFGLEKVRMEAHAKFAVLWHLTRDLHINKSSSFGRTFDRSLFIMLDSLNSLDGSTWSVGQAWLNQVLQRHDIARVLEPLLLLLLHPKTQRVSVQRVQAECYWTKSPYHPEEENEKHFMQKFSCADAFSHVPVSQAQLIMPKEGNEKQLAMDEMENFSLTVNPLSDRLSLLSTSSETIPMVVSDFDLPDHQVEILQSSDSGCSQSSTGDNISYEVETESLSAQDSSQTLREDSPDEIVQQVVTDLICKVVSGLGEEAEPVKHSLHSEDTSCKFSPLDNSVEVTKNEDQNIQSSQSSLLSNDSSQLLSASTETGLESLRDEISRNNSSPCIAESQQSLSDLTLASTESKSRKRSHSSIQFSFKGKLPEKTSEKETIVKEAGKQPGAKPKVKIAKKKDEEKKKAQTEKLKQTNVFFSDGLDLENWYSCGEGEISEIESDVGSPGMRKSPNFNIHPLYQHVLLYLQLYDSSRTLYAFSAIKAILKTNPSAFVSAIATTSVNNAYTPQLSLLQNLLARHRISVMGKDFYSHIPVDSNHNFRSSMYIEILISLCLYYMRSHYPTHVKVTSQDLIGNRNMQMMSIEILTLLFAELAKVIESSAKGFPSFISDMLSKCKVQKVILHCLLSSIFSAQKWHSEKMAGRNIVAIEEGFSEDSLINFSEDEIDSGSTLQSQLLKVLQRLIVLEHRVMTVPEENETGFDFVITDLEHIGPQQPMTSLQYLHSQPITCQGMFLCAVIRALHQHCACKMHPQWIGLITSTLPYMGKVLQRVVVSVTLQLCRNLDNLIQQYKYETGLSDNRPLWMASVTPPDMVLTLLEGITTIIHYCLLDPSTQYHQLLVNVDQKHLIEARNGILSILHMIMSSVTLLWSILHLADSSEKTTAAAASITTINLGSTKNLRQQILELLGPISMNHGVHFMAAIAFVWNERRQNKNTSRTKVIPTAGEEQLLLVELVRSISVMRTETVIQTVKEVLKQPPAIAKDKKHLSLEVCMLQFFYAYTQRIPVTSLVDSWAALLLLLKDSIQVGLPAPGQFLILGFNKAKCKVLHLGHSNPMQRYRLGEEWLESCPAEKDLGMLVDSQLNMSQQCAQVVKKANGILACIKNSVARRTREVIVPLYSALVRPHLEYCVQFWAPHYKRDIEVLERVQRRAAKLVKGLEQKSYGEWLRELGLFSLEKRRLRGDLIALYNYLKGGCREVGVGLFSQVTSDRMRGNGLKLRQGRFRLDIRKFFFTDRVIKHWNRLPREVVESPSLEVFKRHLDEVLRDMVYVLNEFIMKNPSLENKKDQRDLQDVTHKIVDAIGAIAGSSLEQTTWLRRNLEVKPSPKIMVDGNNLESDVEDMLSPAMETSNITPSVYSVHALTLLSEVLAHLLDMVFYSDEKERVIPLLVNIMHYVVPYLRNHSAHNASSYRACVQLLSSLSGYQYTRRAWKKEAFDLFMDSSFFQMDASCVNHWRAIMDNLMTHDKTTFRDLMTRVAVAQSSSLNLFANRDVELEQRAMLLKRLAFAIFSSEIDQYQKYLPDIQERLVESLRLPQVPTLHSQVFLFFRVLLLRMSPQHLTSLWPTMITELVQVFLLMEQELTADEDISRTSGPSVAGLETTYTGGNGFSTSYNSQRWLNLYLSACKFLDLALALPSENLPQFQMYRWAFIPEASDDSGLEVRRQGTHQREFKPYVVRLAKLLRKKAKDKQEDFKTVVLEGMEMAKHQKNPEEDSSGKTLSWEPGHLLLTIYTVRSIEQLLPFFNVLSQVFNSKVTSRCVGHSGSPVLYPNCFPSKDIKMENLKTFSSKARQKIEEMVEKDFLEGVIKT</sequence>
<feature type="region of interest" description="Disordered" evidence="7">
    <location>
        <begin position="557"/>
        <end position="591"/>
    </location>
</feature>
<dbReference type="GO" id="GO:0006895">
    <property type="term" value="P:Golgi to endosome transport"/>
    <property type="evidence" value="ECO:0007669"/>
    <property type="project" value="InterPro"/>
</dbReference>
<comment type="similarity">
    <text evidence="6">Belongs to the DOP1 family.</text>
</comment>
<feature type="region of interest" description="Disordered" evidence="7">
    <location>
        <begin position="1273"/>
        <end position="1332"/>
    </location>
</feature>
<keyword evidence="13" id="KW-1185">Reference proteome</keyword>
<evidence type="ECO:0000259" key="10">
    <source>
        <dbReference type="Pfam" id="PF24598"/>
    </source>
</evidence>
<keyword evidence="2" id="KW-0813">Transport</keyword>
<gene>
    <name evidence="12" type="ORF">QYF61_012835</name>
</gene>
<dbReference type="EMBL" id="JAUNZN010000003">
    <property type="protein sequence ID" value="KAK4824275.1"/>
    <property type="molecule type" value="Genomic_DNA"/>
</dbReference>
<dbReference type="PANTHER" id="PTHR14042">
    <property type="entry name" value="DOPEY-RELATED"/>
    <property type="match status" value="1"/>
</dbReference>
<reference evidence="12 13" key="1">
    <citation type="journal article" date="2023" name="J. Hered.">
        <title>Chromosome-level genome of the wood stork (Mycteria americana) provides insight into avian chromosome evolution.</title>
        <authorList>
            <person name="Flamio R. Jr."/>
            <person name="Ramstad K.M."/>
        </authorList>
    </citation>
    <scope>NUCLEOTIDE SEQUENCE [LARGE SCALE GENOMIC DNA]</scope>
    <source>
        <strain evidence="12">JAX WOST 10</strain>
    </source>
</reference>
<keyword evidence="4" id="KW-0333">Golgi apparatus</keyword>
<evidence type="ECO:0000259" key="11">
    <source>
        <dbReference type="Pfam" id="PF24601"/>
    </source>
</evidence>
<proteinExistence type="inferred from homology"/>
<feature type="domain" description="DOP1 N-terminal" evidence="8">
    <location>
        <begin position="11"/>
        <end position="295"/>
    </location>
</feature>
<evidence type="ECO:0000256" key="3">
    <source>
        <dbReference type="ARBA" id="ARBA00022927"/>
    </source>
</evidence>
<evidence type="ECO:0008006" key="14">
    <source>
        <dbReference type="Google" id="ProtNLM"/>
    </source>
</evidence>
<evidence type="ECO:0000259" key="8">
    <source>
        <dbReference type="Pfam" id="PF04118"/>
    </source>
</evidence>
<dbReference type="GO" id="GO:0005829">
    <property type="term" value="C:cytosol"/>
    <property type="evidence" value="ECO:0007669"/>
    <property type="project" value="GOC"/>
</dbReference>
<dbReference type="GO" id="GO:0005802">
    <property type="term" value="C:trans-Golgi network"/>
    <property type="evidence" value="ECO:0007669"/>
    <property type="project" value="TreeGrafter"/>
</dbReference>
<feature type="region of interest" description="Disordered" evidence="7">
    <location>
        <begin position="693"/>
        <end position="725"/>
    </location>
</feature>
<evidence type="ECO:0000256" key="6">
    <source>
        <dbReference type="ARBA" id="ARBA00046326"/>
    </source>
</evidence>
<dbReference type="GO" id="GO:0005768">
    <property type="term" value="C:endosome"/>
    <property type="evidence" value="ECO:0007669"/>
    <property type="project" value="TreeGrafter"/>
</dbReference>
<evidence type="ECO:0000256" key="2">
    <source>
        <dbReference type="ARBA" id="ARBA00022448"/>
    </source>
</evidence>
<evidence type="ECO:0000256" key="4">
    <source>
        <dbReference type="ARBA" id="ARBA00023034"/>
    </source>
</evidence>
<dbReference type="GO" id="GO:0000139">
    <property type="term" value="C:Golgi membrane"/>
    <property type="evidence" value="ECO:0007669"/>
    <property type="project" value="UniProtKB-SubCell"/>
</dbReference>
<name>A0AAN7NZA3_MYCAM</name>
<feature type="region of interest" description="Disordered" evidence="7">
    <location>
        <begin position="1214"/>
        <end position="1240"/>
    </location>
</feature>
<evidence type="ECO:0000256" key="5">
    <source>
        <dbReference type="ARBA" id="ARBA00023136"/>
    </source>
</evidence>
<feature type="compositionally biased region" description="Basic and acidic residues" evidence="7">
    <location>
        <begin position="1293"/>
        <end position="1309"/>
    </location>
</feature>
<evidence type="ECO:0000256" key="7">
    <source>
        <dbReference type="SAM" id="MobiDB-lite"/>
    </source>
</evidence>
<comment type="subcellular location">
    <subcellularLocation>
        <location evidence="1">Golgi apparatus membrane</location>
        <topology evidence="1">Peripheral membrane protein</topology>
    </subcellularLocation>
</comment>